<protein>
    <submittedName>
        <fullName evidence="4">Peptidase S9</fullName>
    </submittedName>
</protein>
<feature type="domain" description="Peptidase S9 prolyl oligopeptidase catalytic" evidence="3">
    <location>
        <begin position="426"/>
        <end position="528"/>
    </location>
</feature>
<evidence type="ECO:0000259" key="3">
    <source>
        <dbReference type="Pfam" id="PF00326"/>
    </source>
</evidence>
<keyword evidence="1" id="KW-0378">Hydrolase</keyword>
<feature type="domain" description="Peptidase S9 prolyl oligopeptidase catalytic" evidence="3">
    <location>
        <begin position="580"/>
        <end position="673"/>
    </location>
</feature>
<comment type="caution">
    <text evidence="4">The sequence shown here is derived from an EMBL/GenBank/DDBJ whole genome shotgun (WGS) entry which is preliminary data.</text>
</comment>
<feature type="signal peptide" evidence="2">
    <location>
        <begin position="1"/>
        <end position="23"/>
    </location>
</feature>
<evidence type="ECO:0000313" key="4">
    <source>
        <dbReference type="EMBL" id="PZR30967.1"/>
    </source>
</evidence>
<organism evidence="4 5">
    <name type="scientific">Caulobacter segnis</name>
    <dbReference type="NCBI Taxonomy" id="88688"/>
    <lineage>
        <taxon>Bacteria</taxon>
        <taxon>Pseudomonadati</taxon>
        <taxon>Pseudomonadota</taxon>
        <taxon>Alphaproteobacteria</taxon>
        <taxon>Caulobacterales</taxon>
        <taxon>Caulobacteraceae</taxon>
        <taxon>Caulobacter</taxon>
    </lineage>
</organism>
<sequence>MFMRMPLLALCSLLLLVGAGANASPKPDLRLYGALPMVEDVQISPDGSKLAVITTDGDNRYLTVRKTLGGGIAGVMVGTHKLRSVTWAGEDHVLMLSSMATSGAGFKGPAREYFTLSDFDLRANRQRALIEDRPQAMNIVVGPPQVRMIKGDPVVFLEGVHFLRGVGADTLFSINLRTRATRMLDHGVRYDADAWLVDAKGEPFAQSVYDRRSGQWSLLMKVGSNWKTVEKASAPMGSYGVAGLGRDGQSALVWRRGDQQVLTEYRPNAPPEILPDDMVYGGLLYDPVSQRLLGGYGHEGEDLVYRFFDAEDQRAWLAVTKPFKEDRVTLQSWSNDRRRLVVRVDSPTQGLNFYFVDLATRHALPLGPVHKGLGPTEISPVRTIRYDAADGLRINAYLTLPKEREPKNLPLIVLPHGGPEGRDTPGFDWWSQALASRGYAVLRPNFRGSDGYGLDFIRAGFDQWGRKMQTDLSDGVRALASQGVIDPKRVCIVGASYGGYAALAGATLETGVYRCAVSVAGPSDLKRIEQAIVRPGRSCQVQFGSTDPCSVEGAGPVKLDRLLRADPDVRDLKAVTSPRYWLRFMGLGGEKQPDLDAISPVTQAAKAGIPILLVHGEQDTVVPIAQSQIMAEALRKAGKPVELVTLKDEDHWLSSGATRLQMLTETVAFLEKHNPPE</sequence>
<feature type="chain" id="PRO_5016034107" evidence="2">
    <location>
        <begin position="24"/>
        <end position="677"/>
    </location>
</feature>
<dbReference type="SUPFAM" id="SSF82171">
    <property type="entry name" value="DPP6 N-terminal domain-like"/>
    <property type="match status" value="1"/>
</dbReference>
<dbReference type="Pfam" id="PF00326">
    <property type="entry name" value="Peptidase_S9"/>
    <property type="match status" value="2"/>
</dbReference>
<evidence type="ECO:0000256" key="1">
    <source>
        <dbReference type="ARBA" id="ARBA00022801"/>
    </source>
</evidence>
<dbReference type="InterPro" id="IPR029058">
    <property type="entry name" value="AB_hydrolase_fold"/>
</dbReference>
<dbReference type="GO" id="GO:0006508">
    <property type="term" value="P:proteolysis"/>
    <property type="evidence" value="ECO:0007669"/>
    <property type="project" value="InterPro"/>
</dbReference>
<evidence type="ECO:0000256" key="2">
    <source>
        <dbReference type="SAM" id="SignalP"/>
    </source>
</evidence>
<dbReference type="EMBL" id="QFQZ01000104">
    <property type="protein sequence ID" value="PZR30967.1"/>
    <property type="molecule type" value="Genomic_DNA"/>
</dbReference>
<evidence type="ECO:0000313" key="5">
    <source>
        <dbReference type="Proteomes" id="UP000249393"/>
    </source>
</evidence>
<name>A0A2W5UWK6_9CAUL</name>
<dbReference type="InterPro" id="IPR001375">
    <property type="entry name" value="Peptidase_S9_cat"/>
</dbReference>
<gene>
    <name evidence="4" type="ORF">DI526_21000</name>
</gene>
<accession>A0A2W5UWK6</accession>
<dbReference type="GO" id="GO:0004252">
    <property type="term" value="F:serine-type endopeptidase activity"/>
    <property type="evidence" value="ECO:0007669"/>
    <property type="project" value="TreeGrafter"/>
</dbReference>
<proteinExistence type="predicted"/>
<dbReference type="SUPFAM" id="SSF53474">
    <property type="entry name" value="alpha/beta-Hydrolases"/>
    <property type="match status" value="1"/>
</dbReference>
<dbReference type="Proteomes" id="UP000249393">
    <property type="component" value="Unassembled WGS sequence"/>
</dbReference>
<dbReference type="Gene3D" id="3.40.50.1820">
    <property type="entry name" value="alpha/beta hydrolase"/>
    <property type="match status" value="1"/>
</dbReference>
<dbReference type="PANTHER" id="PTHR42776:SF27">
    <property type="entry name" value="DIPEPTIDYL PEPTIDASE FAMILY MEMBER 6"/>
    <property type="match status" value="1"/>
</dbReference>
<keyword evidence="2" id="KW-0732">Signal</keyword>
<dbReference type="PANTHER" id="PTHR42776">
    <property type="entry name" value="SERINE PEPTIDASE S9 FAMILY MEMBER"/>
    <property type="match status" value="1"/>
</dbReference>
<reference evidence="4 5" key="1">
    <citation type="submission" date="2017-08" db="EMBL/GenBank/DDBJ databases">
        <title>Infants hospitalized years apart are colonized by the same room-sourced microbial strains.</title>
        <authorList>
            <person name="Brooks B."/>
            <person name="Olm M.R."/>
            <person name="Firek B.A."/>
            <person name="Baker R."/>
            <person name="Thomas B.C."/>
            <person name="Morowitz M.J."/>
            <person name="Banfield J.F."/>
        </authorList>
    </citation>
    <scope>NUCLEOTIDE SEQUENCE [LARGE SCALE GENOMIC DNA]</scope>
    <source>
        <strain evidence="4">S2_003_000_R2_4</strain>
    </source>
</reference>
<dbReference type="AlphaFoldDB" id="A0A2W5UWK6"/>